<dbReference type="EMBL" id="AP023086">
    <property type="protein sequence ID" value="BCD99432.1"/>
    <property type="molecule type" value="Genomic_DNA"/>
</dbReference>
<dbReference type="AlphaFoldDB" id="A0AAN1WKZ3"/>
<evidence type="ECO:0000256" key="3">
    <source>
        <dbReference type="ARBA" id="ARBA00049244"/>
    </source>
</evidence>
<dbReference type="Proteomes" id="UP001320119">
    <property type="component" value="Chromosome"/>
</dbReference>
<dbReference type="InterPro" id="IPR027417">
    <property type="entry name" value="P-loop_NTPase"/>
</dbReference>
<keyword evidence="5" id="KW-1185">Reference proteome</keyword>
<dbReference type="GO" id="GO:0003887">
    <property type="term" value="F:DNA-directed DNA polymerase activity"/>
    <property type="evidence" value="ECO:0007669"/>
    <property type="project" value="UniProtKB-KW"/>
</dbReference>
<dbReference type="InterPro" id="IPR004622">
    <property type="entry name" value="DNA_pol_HolB"/>
</dbReference>
<dbReference type="RefSeq" id="WP_236984699.1">
    <property type="nucleotide sequence ID" value="NZ_AP023086.1"/>
</dbReference>
<comment type="catalytic activity">
    <reaction evidence="3">
        <text>DNA(n) + a 2'-deoxyribonucleoside 5'-triphosphate = DNA(n+1) + diphosphate</text>
        <dbReference type="Rhea" id="RHEA:22508"/>
        <dbReference type="Rhea" id="RHEA-COMP:17339"/>
        <dbReference type="Rhea" id="RHEA-COMP:17340"/>
        <dbReference type="ChEBI" id="CHEBI:33019"/>
        <dbReference type="ChEBI" id="CHEBI:61560"/>
        <dbReference type="ChEBI" id="CHEBI:173112"/>
        <dbReference type="EC" id="2.7.7.7"/>
    </reaction>
</comment>
<dbReference type="GO" id="GO:0008408">
    <property type="term" value="F:3'-5' exonuclease activity"/>
    <property type="evidence" value="ECO:0007669"/>
    <property type="project" value="InterPro"/>
</dbReference>
<keyword evidence="4" id="KW-0548">Nucleotidyltransferase</keyword>
<evidence type="ECO:0000256" key="2">
    <source>
        <dbReference type="ARBA" id="ARBA00022932"/>
    </source>
</evidence>
<dbReference type="SUPFAM" id="SSF52540">
    <property type="entry name" value="P-loop containing nucleoside triphosphate hydrolases"/>
    <property type="match status" value="1"/>
</dbReference>
<reference evidence="4 5" key="1">
    <citation type="journal article" date="2022" name="IScience">
        <title>An ultrasensitive nanofiber-based assay for enzymatic hydrolysis and deep-sea microbial degradation of cellulose.</title>
        <authorList>
            <person name="Tsudome M."/>
            <person name="Tachioka M."/>
            <person name="Miyazaki M."/>
            <person name="Uchimura K."/>
            <person name="Tsuda M."/>
            <person name="Takaki Y."/>
            <person name="Deguchi S."/>
        </authorList>
    </citation>
    <scope>NUCLEOTIDE SEQUENCE [LARGE SCALE GENOMIC DNA]</scope>
    <source>
        <strain evidence="4 5">GE09</strain>
    </source>
</reference>
<dbReference type="Pfam" id="PF13177">
    <property type="entry name" value="DNA_pol3_delta2"/>
    <property type="match status" value="1"/>
</dbReference>
<keyword evidence="4" id="KW-0808">Transferase</keyword>
<dbReference type="PANTHER" id="PTHR11669:SF8">
    <property type="entry name" value="DNA POLYMERASE III SUBUNIT DELTA"/>
    <property type="match status" value="1"/>
</dbReference>
<accession>A0AAN1WKZ3</accession>
<dbReference type="InterPro" id="IPR050238">
    <property type="entry name" value="DNA_Rep/Repair_Clamp_Loader"/>
</dbReference>
<dbReference type="PANTHER" id="PTHR11669">
    <property type="entry name" value="REPLICATION FACTOR C / DNA POLYMERASE III GAMMA-TAU SUBUNIT"/>
    <property type="match status" value="1"/>
</dbReference>
<sequence>MSSPSAVVFAQPPYPWFYDYWQQFVAQVNSQRLPHAVLLKSIDGMGTRALAMAMAQFLLCRAPAEAQSCGRCRGCELVAAGSHPDFAFLEPEEGSHVIKIAQVRELSRVVANTAQQGGRKVILVAPAEVMNVEAANAILKNLEEPSGDTVFLLVGYQAARILPTIRSRTSQVALATPSWSDALSWLSRNQVNQPEVILKAAGGAPVKALEWLDGNQLDIHNDIAQALAKGLNGSLSPIDASKKLAAFDLPVVFGVVLQWLQRAIRVSCANVHDDLEVVGILAQLLPVHLYSLLDTVQGRMGQLNAGSNPNKVLACEELMLILLGFKAEQQRLARQA</sequence>
<gene>
    <name evidence="4" type="ORF">MARGE09_P3634</name>
</gene>
<proteinExistence type="predicted"/>
<name>A0AAN1WKZ3_9GAMM</name>
<evidence type="ECO:0000256" key="1">
    <source>
        <dbReference type="ARBA" id="ARBA00012417"/>
    </source>
</evidence>
<keyword evidence="2" id="KW-0239">DNA-directed DNA polymerase</keyword>
<evidence type="ECO:0000313" key="4">
    <source>
        <dbReference type="EMBL" id="BCD99432.1"/>
    </source>
</evidence>
<dbReference type="NCBIfam" id="TIGR00678">
    <property type="entry name" value="holB"/>
    <property type="match status" value="1"/>
</dbReference>
<dbReference type="EC" id="2.7.7.7" evidence="1"/>
<dbReference type="GO" id="GO:0009360">
    <property type="term" value="C:DNA polymerase III complex"/>
    <property type="evidence" value="ECO:0007669"/>
    <property type="project" value="TreeGrafter"/>
</dbReference>
<protein>
    <recommendedName>
        <fullName evidence="1">DNA-directed DNA polymerase</fullName>
        <ecNumber evidence="1">2.7.7.7</ecNumber>
    </recommendedName>
</protein>
<dbReference type="Gene3D" id="3.40.50.300">
    <property type="entry name" value="P-loop containing nucleotide triphosphate hydrolases"/>
    <property type="match status" value="1"/>
</dbReference>
<dbReference type="KEGG" id="marq:MARGE09_P3634"/>
<evidence type="ECO:0000313" key="5">
    <source>
        <dbReference type="Proteomes" id="UP001320119"/>
    </source>
</evidence>
<dbReference type="NCBIfam" id="NF004310">
    <property type="entry name" value="PRK05707.1"/>
    <property type="match status" value="1"/>
</dbReference>
<dbReference type="GO" id="GO:0006261">
    <property type="term" value="P:DNA-templated DNA replication"/>
    <property type="evidence" value="ECO:0007669"/>
    <property type="project" value="TreeGrafter"/>
</dbReference>
<organism evidence="4 5">
    <name type="scientific">Marinagarivorans cellulosilyticus</name>
    <dbReference type="NCBI Taxonomy" id="2721545"/>
    <lineage>
        <taxon>Bacteria</taxon>
        <taxon>Pseudomonadati</taxon>
        <taxon>Pseudomonadota</taxon>
        <taxon>Gammaproteobacteria</taxon>
        <taxon>Cellvibrionales</taxon>
        <taxon>Cellvibrionaceae</taxon>
        <taxon>Marinagarivorans</taxon>
    </lineage>
</organism>